<accession>A0ABQ5JDF2</accession>
<name>A0ABQ5JDF2_9ASTR</name>
<keyword evidence="3" id="KW-1185">Reference proteome</keyword>
<sequence length="185" mass="21445">MKCNDNNSETENFIQNDAPHSGNNNQGNEGICRVDKFEVIKYSIRDNEEFMGIHTLERDSLDQTVNEVSSIYLDIFRKKDEGWTMHRTKLAKARIARTSSNFSAGPCLIMESLVKKKQKGAILELKRRHLKNTIFCTYTPYPAMKIRRISASSAQETRNDQFLIRRIHYNQYAVCTAVHQSKIRI</sequence>
<protein>
    <submittedName>
        <fullName evidence="2">Uncharacterized protein</fullName>
    </submittedName>
</protein>
<reference evidence="2" key="2">
    <citation type="submission" date="2022-01" db="EMBL/GenBank/DDBJ databases">
        <authorList>
            <person name="Yamashiro T."/>
            <person name="Shiraishi A."/>
            <person name="Satake H."/>
            <person name="Nakayama K."/>
        </authorList>
    </citation>
    <scope>NUCLEOTIDE SEQUENCE</scope>
</reference>
<evidence type="ECO:0000313" key="3">
    <source>
        <dbReference type="Proteomes" id="UP001151760"/>
    </source>
</evidence>
<dbReference type="EMBL" id="BQNB010021695">
    <property type="protein sequence ID" value="GJU09089.1"/>
    <property type="molecule type" value="Genomic_DNA"/>
</dbReference>
<evidence type="ECO:0000256" key="1">
    <source>
        <dbReference type="SAM" id="MobiDB-lite"/>
    </source>
</evidence>
<dbReference type="Proteomes" id="UP001151760">
    <property type="component" value="Unassembled WGS sequence"/>
</dbReference>
<gene>
    <name evidence="2" type="ORF">Tco_1125519</name>
</gene>
<organism evidence="2 3">
    <name type="scientific">Tanacetum coccineum</name>
    <dbReference type="NCBI Taxonomy" id="301880"/>
    <lineage>
        <taxon>Eukaryota</taxon>
        <taxon>Viridiplantae</taxon>
        <taxon>Streptophyta</taxon>
        <taxon>Embryophyta</taxon>
        <taxon>Tracheophyta</taxon>
        <taxon>Spermatophyta</taxon>
        <taxon>Magnoliopsida</taxon>
        <taxon>eudicotyledons</taxon>
        <taxon>Gunneridae</taxon>
        <taxon>Pentapetalae</taxon>
        <taxon>asterids</taxon>
        <taxon>campanulids</taxon>
        <taxon>Asterales</taxon>
        <taxon>Asteraceae</taxon>
        <taxon>Asteroideae</taxon>
        <taxon>Anthemideae</taxon>
        <taxon>Anthemidinae</taxon>
        <taxon>Tanacetum</taxon>
    </lineage>
</organism>
<comment type="caution">
    <text evidence="2">The sequence shown here is derived from an EMBL/GenBank/DDBJ whole genome shotgun (WGS) entry which is preliminary data.</text>
</comment>
<reference evidence="2" key="1">
    <citation type="journal article" date="2022" name="Int. J. Mol. Sci.">
        <title>Draft Genome of Tanacetum Coccineum: Genomic Comparison of Closely Related Tanacetum-Family Plants.</title>
        <authorList>
            <person name="Yamashiro T."/>
            <person name="Shiraishi A."/>
            <person name="Nakayama K."/>
            <person name="Satake H."/>
        </authorList>
    </citation>
    <scope>NUCLEOTIDE SEQUENCE</scope>
</reference>
<feature type="compositionally biased region" description="Polar residues" evidence="1">
    <location>
        <begin position="1"/>
        <end position="15"/>
    </location>
</feature>
<evidence type="ECO:0000313" key="2">
    <source>
        <dbReference type="EMBL" id="GJU09089.1"/>
    </source>
</evidence>
<proteinExistence type="predicted"/>
<feature type="region of interest" description="Disordered" evidence="1">
    <location>
        <begin position="1"/>
        <end position="28"/>
    </location>
</feature>